<evidence type="ECO:0000313" key="4">
    <source>
        <dbReference type="EMBL" id="GMN55399.1"/>
    </source>
</evidence>
<keyword evidence="1" id="KW-0175">Coiled coil</keyword>
<feature type="compositionally biased region" description="Polar residues" evidence="2">
    <location>
        <begin position="499"/>
        <end position="509"/>
    </location>
</feature>
<evidence type="ECO:0008006" key="6">
    <source>
        <dbReference type="Google" id="ProtNLM"/>
    </source>
</evidence>
<feature type="chain" id="PRO_5041652146" description="Rho termination factor N-terminal domain-containing protein" evidence="3">
    <location>
        <begin position="18"/>
        <end position="694"/>
    </location>
</feature>
<dbReference type="EMBL" id="BTGU01000057">
    <property type="protein sequence ID" value="GMN55399.1"/>
    <property type="molecule type" value="Genomic_DNA"/>
</dbReference>
<feature type="compositionally biased region" description="Basic and acidic residues" evidence="2">
    <location>
        <begin position="183"/>
        <end position="204"/>
    </location>
</feature>
<evidence type="ECO:0000256" key="2">
    <source>
        <dbReference type="SAM" id="MobiDB-lite"/>
    </source>
</evidence>
<evidence type="ECO:0000256" key="3">
    <source>
        <dbReference type="SAM" id="SignalP"/>
    </source>
</evidence>
<protein>
    <recommendedName>
        <fullName evidence="6">Rho termination factor N-terminal domain-containing protein</fullName>
    </recommendedName>
</protein>
<gene>
    <name evidence="4" type="ORF">TIFTF001_024519</name>
</gene>
<organism evidence="4 5">
    <name type="scientific">Ficus carica</name>
    <name type="common">Common fig</name>
    <dbReference type="NCBI Taxonomy" id="3494"/>
    <lineage>
        <taxon>Eukaryota</taxon>
        <taxon>Viridiplantae</taxon>
        <taxon>Streptophyta</taxon>
        <taxon>Embryophyta</taxon>
        <taxon>Tracheophyta</taxon>
        <taxon>Spermatophyta</taxon>
        <taxon>Magnoliopsida</taxon>
        <taxon>eudicotyledons</taxon>
        <taxon>Gunneridae</taxon>
        <taxon>Pentapetalae</taxon>
        <taxon>rosids</taxon>
        <taxon>fabids</taxon>
        <taxon>Rosales</taxon>
        <taxon>Moraceae</taxon>
        <taxon>Ficeae</taxon>
        <taxon>Ficus</taxon>
    </lineage>
</organism>
<evidence type="ECO:0000256" key="1">
    <source>
        <dbReference type="SAM" id="Coils"/>
    </source>
</evidence>
<sequence length="694" mass="77054">MLSLVKLLCSMAWGLWELPLDQDTPAEGDSMHSGCQCDFYFGNGHDVIEESILHEESCIQVLRILISKANTEIDELEKTLVSLRTELAFAEDKECSKLCCNSLRDKIHSLEISIRSLRNMCEKDDEFQSSILGEPAETIHDLVKGLLSRLFQEKNKQNQPSQVTILDLKSDDTADSSELCENGEPRQLKSDITKEETRELDTPTDRCTSTNSSSNFQEKTNCPNTKPAETNTPCSNQDCLRRAPGSSDVGKKLVMSEAMGITEQWKTIEQELSFADENATENASSKPKEKNSEIEVAKTAKAIVKASSSGSRESSDTSLSVGKSLCKTGLKSTGNVKVNGVRKQHHLAIEDSHPEGNQAREKTTERSNAIVNYIGPDALIELAALKAMNKTSEFKASSLSPAKTVNCDMDQKLIDIKRAARKEVFKDSKVFVLNKFNSSNPWSKTVMNNRDDLQVVTNTTHLALSLQAQFGKTIIKAEPVLEEPINEVSNKAVVLYDKSQLNSGQQPQSRRTKRKFQSDSRSIIGHIFRNQDSKLNASSISTFKRLKADADDDNASLKKLMSGKHLRPALLECQNKDNGTSLAIVEYLFSQPLESKGTANLPLGAHMKDSSINLNFSDSNRHAAQSGSVNYDPQSKPLVQLPTADERLLEKLRKLKLTELKAIARDCKLKSYSKLKKGPLIQFLAEQLGHQVFR</sequence>
<feature type="region of interest" description="Disordered" evidence="2">
    <location>
        <begin position="499"/>
        <end position="518"/>
    </location>
</feature>
<feature type="coiled-coil region" evidence="1">
    <location>
        <begin position="59"/>
        <end position="120"/>
    </location>
</feature>
<feature type="signal peptide" evidence="3">
    <location>
        <begin position="1"/>
        <end position="17"/>
    </location>
</feature>
<name>A0AA88AM72_FICCA</name>
<dbReference type="AlphaFoldDB" id="A0AA88AM72"/>
<feature type="compositionally biased region" description="Polar residues" evidence="2">
    <location>
        <begin position="205"/>
        <end position="238"/>
    </location>
</feature>
<comment type="caution">
    <text evidence="4">The sequence shown here is derived from an EMBL/GenBank/DDBJ whole genome shotgun (WGS) entry which is preliminary data.</text>
</comment>
<evidence type="ECO:0000313" key="5">
    <source>
        <dbReference type="Proteomes" id="UP001187192"/>
    </source>
</evidence>
<reference evidence="4" key="1">
    <citation type="submission" date="2023-07" db="EMBL/GenBank/DDBJ databases">
        <title>draft genome sequence of fig (Ficus carica).</title>
        <authorList>
            <person name="Takahashi T."/>
            <person name="Nishimura K."/>
        </authorList>
    </citation>
    <scope>NUCLEOTIDE SEQUENCE</scope>
</reference>
<feature type="region of interest" description="Disordered" evidence="2">
    <location>
        <begin position="174"/>
        <end position="247"/>
    </location>
</feature>
<accession>A0AA88AM72</accession>
<proteinExistence type="predicted"/>
<dbReference type="Proteomes" id="UP001187192">
    <property type="component" value="Unassembled WGS sequence"/>
</dbReference>
<keyword evidence="5" id="KW-1185">Reference proteome</keyword>
<keyword evidence="3" id="KW-0732">Signal</keyword>